<dbReference type="EMBL" id="JASZZN010000003">
    <property type="protein sequence ID" value="MDM4014875.1"/>
    <property type="molecule type" value="Genomic_DNA"/>
</dbReference>
<dbReference type="Pfam" id="PF06439">
    <property type="entry name" value="3keto-disac_hyd"/>
    <property type="match status" value="1"/>
</dbReference>
<proteinExistence type="predicted"/>
<protein>
    <submittedName>
        <fullName evidence="3">DUF1080 domain-containing protein</fullName>
    </submittedName>
</protein>
<organism evidence="3 4">
    <name type="scientific">Roseiconus lacunae</name>
    <dbReference type="NCBI Taxonomy" id="2605694"/>
    <lineage>
        <taxon>Bacteria</taxon>
        <taxon>Pseudomonadati</taxon>
        <taxon>Planctomycetota</taxon>
        <taxon>Planctomycetia</taxon>
        <taxon>Pirellulales</taxon>
        <taxon>Pirellulaceae</taxon>
        <taxon>Roseiconus</taxon>
    </lineage>
</organism>
<name>A0ABT7PEF1_9BACT</name>
<comment type="caution">
    <text evidence="3">The sequence shown here is derived from an EMBL/GenBank/DDBJ whole genome shotgun (WGS) entry which is preliminary data.</text>
</comment>
<gene>
    <name evidence="3" type="ORF">QTN89_05490</name>
</gene>
<keyword evidence="1" id="KW-0732">Signal</keyword>
<dbReference type="InterPro" id="IPR010496">
    <property type="entry name" value="AL/BT2_dom"/>
</dbReference>
<dbReference type="RefSeq" id="WP_230778772.1">
    <property type="nucleotide sequence ID" value="NZ_CP141221.1"/>
</dbReference>
<evidence type="ECO:0000259" key="2">
    <source>
        <dbReference type="Pfam" id="PF06439"/>
    </source>
</evidence>
<evidence type="ECO:0000313" key="4">
    <source>
        <dbReference type="Proteomes" id="UP001239462"/>
    </source>
</evidence>
<sequence>MKTIVVLSLTLVACNLVSNLRAEEFDTLLFSDEFESESLDRRWGSWKSESMIRDGVLVGITPKDADHPSVNSIDFEPQSDLEISVSFRFQGSPSLSVMIRDLDYKGSHAGHICHVAIKPNSVTLYDGKTGLFRKDIRDKRKAGQKLDAKTKALVKRKTSRNSVKLDQDAWHDLVIRISGDVMEVFVDGEKTGRLRSEGIAHATKSNMNLTTVDREVLYDHFALRAR</sequence>
<evidence type="ECO:0000256" key="1">
    <source>
        <dbReference type="SAM" id="SignalP"/>
    </source>
</evidence>
<reference evidence="3 4" key="1">
    <citation type="submission" date="2023-06" db="EMBL/GenBank/DDBJ databases">
        <title>Roseiconus lacunae JC819 isolated from Gulf of Mannar region, Tamil Nadu.</title>
        <authorList>
            <person name="Pk S."/>
            <person name="Ch S."/>
            <person name="Ch V.R."/>
        </authorList>
    </citation>
    <scope>NUCLEOTIDE SEQUENCE [LARGE SCALE GENOMIC DNA]</scope>
    <source>
        <strain evidence="3 4">JC819</strain>
    </source>
</reference>
<feature type="signal peptide" evidence="1">
    <location>
        <begin position="1"/>
        <end position="22"/>
    </location>
</feature>
<feature type="chain" id="PRO_5047492409" evidence="1">
    <location>
        <begin position="23"/>
        <end position="226"/>
    </location>
</feature>
<feature type="domain" description="3-keto-alpha-glucoside-1,2-lyase/3-keto-2-hydroxy-glucal hydratase" evidence="2">
    <location>
        <begin position="37"/>
        <end position="199"/>
    </location>
</feature>
<dbReference type="Gene3D" id="2.60.120.560">
    <property type="entry name" value="Exo-inulinase, domain 1"/>
    <property type="match status" value="1"/>
</dbReference>
<accession>A0ABT7PEF1</accession>
<evidence type="ECO:0000313" key="3">
    <source>
        <dbReference type="EMBL" id="MDM4014875.1"/>
    </source>
</evidence>
<dbReference type="Proteomes" id="UP001239462">
    <property type="component" value="Unassembled WGS sequence"/>
</dbReference>
<keyword evidence="4" id="KW-1185">Reference proteome</keyword>